<evidence type="ECO:0000256" key="1">
    <source>
        <dbReference type="ARBA" id="ARBA00022679"/>
    </source>
</evidence>
<protein>
    <submittedName>
        <fullName evidence="3">Glycosyl transferase, group 1 family protein, putative</fullName>
    </submittedName>
</protein>
<dbReference type="Proteomes" id="UP000000268">
    <property type="component" value="Chromosome"/>
</dbReference>
<gene>
    <name evidence="3" type="ordered locus">AM1_1025</name>
</gene>
<dbReference type="Pfam" id="PF00534">
    <property type="entry name" value="Glycos_transf_1"/>
    <property type="match status" value="1"/>
</dbReference>
<dbReference type="eggNOG" id="COG0438">
    <property type="taxonomic scope" value="Bacteria"/>
</dbReference>
<evidence type="ECO:0000313" key="3">
    <source>
        <dbReference type="EMBL" id="ABW26065.1"/>
    </source>
</evidence>
<organism evidence="3 4">
    <name type="scientific">Acaryochloris marina (strain MBIC 11017)</name>
    <dbReference type="NCBI Taxonomy" id="329726"/>
    <lineage>
        <taxon>Bacteria</taxon>
        <taxon>Bacillati</taxon>
        <taxon>Cyanobacteriota</taxon>
        <taxon>Cyanophyceae</taxon>
        <taxon>Acaryochloridales</taxon>
        <taxon>Acaryochloridaceae</taxon>
        <taxon>Acaryochloris</taxon>
    </lineage>
</organism>
<dbReference type="OrthoDB" id="7826001at2"/>
<evidence type="ECO:0000313" key="4">
    <source>
        <dbReference type="Proteomes" id="UP000000268"/>
    </source>
</evidence>
<dbReference type="RefSeq" id="WP_012161623.1">
    <property type="nucleotide sequence ID" value="NC_009925.1"/>
</dbReference>
<evidence type="ECO:0000259" key="2">
    <source>
        <dbReference type="Pfam" id="PF00534"/>
    </source>
</evidence>
<keyword evidence="4" id="KW-1185">Reference proteome</keyword>
<dbReference type="SUPFAM" id="SSF53756">
    <property type="entry name" value="UDP-Glycosyltransferase/glycogen phosphorylase"/>
    <property type="match status" value="1"/>
</dbReference>
<sequence>MQSSQQALGIPHESEKTTLHLLVFDLSIRGHHPNYIRHLIRYWHTQTHFQILSIVVSPHFLTEHADVVEFAEQQSNPNIQFIAITDQQESALKSRKKAIDRNLRNLQEWRLFCDYAGQLQVDHGLIMYLDTYFLSIAWWLQPPCAFSGIYFRPTLHYRQLGVQPVLNWRQKLNQGRENLTLNKVLQNSQLATLLCLDPLAVPALQQRPSQAKVIHLPDPVEFVPPPAAACTLRDDLGIEAERTIFLLFGAIDGRKGIHQVLDAIQRLSPDWGKRLCLVLVGESKIQKELETRITQITASQPVQIIRNYQFVSEEEVWAYFRMSDVILATYQKHVGMSGILLLAAATQKPVLSTDFGLMGAMVKQHQLGLSIDSTQPEQISEGMMKLIGASRNDFYNPEKMRLWANQNSAKNFAQTIFAGITNND</sequence>
<name>B0C0U1_ACAM1</name>
<proteinExistence type="predicted"/>
<reference evidence="3 4" key="1">
    <citation type="journal article" date="2008" name="Proc. Natl. Acad. Sci. U.S.A.">
        <title>Niche adaptation and genome expansion in the chlorophyll d-producing cyanobacterium Acaryochloris marina.</title>
        <authorList>
            <person name="Swingley W.D."/>
            <person name="Chen M."/>
            <person name="Cheung P.C."/>
            <person name="Conrad A.L."/>
            <person name="Dejesa L.C."/>
            <person name="Hao J."/>
            <person name="Honchak B.M."/>
            <person name="Karbach L.E."/>
            <person name="Kurdoglu A."/>
            <person name="Lahiri S."/>
            <person name="Mastrian S.D."/>
            <person name="Miyashita H."/>
            <person name="Page L."/>
            <person name="Ramakrishna P."/>
            <person name="Satoh S."/>
            <person name="Sattley W.M."/>
            <person name="Shimada Y."/>
            <person name="Taylor H.L."/>
            <person name="Tomo T."/>
            <person name="Tsuchiya T."/>
            <person name="Wang Z.T."/>
            <person name="Raymond J."/>
            <person name="Mimuro M."/>
            <person name="Blankenship R.E."/>
            <person name="Touchman J.W."/>
        </authorList>
    </citation>
    <scope>NUCLEOTIDE SEQUENCE [LARGE SCALE GENOMIC DNA]</scope>
    <source>
        <strain evidence="4">MBIC 11017</strain>
    </source>
</reference>
<dbReference type="KEGG" id="amr:AM1_1025"/>
<dbReference type="STRING" id="329726.AM1_1025"/>
<dbReference type="PANTHER" id="PTHR46401:SF2">
    <property type="entry name" value="GLYCOSYLTRANSFERASE WBBK-RELATED"/>
    <property type="match status" value="1"/>
</dbReference>
<accession>B0C0U1</accession>
<dbReference type="PANTHER" id="PTHR46401">
    <property type="entry name" value="GLYCOSYLTRANSFERASE WBBK-RELATED"/>
    <property type="match status" value="1"/>
</dbReference>
<feature type="domain" description="Glycosyl transferase family 1" evidence="2">
    <location>
        <begin position="233"/>
        <end position="387"/>
    </location>
</feature>
<dbReference type="AlphaFoldDB" id="B0C0U1"/>
<dbReference type="Gene3D" id="3.40.50.2000">
    <property type="entry name" value="Glycogen Phosphorylase B"/>
    <property type="match status" value="1"/>
</dbReference>
<dbReference type="EMBL" id="CP000828">
    <property type="protein sequence ID" value="ABW26065.1"/>
    <property type="molecule type" value="Genomic_DNA"/>
</dbReference>
<dbReference type="InterPro" id="IPR001296">
    <property type="entry name" value="Glyco_trans_1"/>
</dbReference>
<keyword evidence="1 3" id="KW-0808">Transferase</keyword>
<dbReference type="GO" id="GO:0016757">
    <property type="term" value="F:glycosyltransferase activity"/>
    <property type="evidence" value="ECO:0007669"/>
    <property type="project" value="InterPro"/>
</dbReference>
<dbReference type="HOGENOM" id="CLU_651592_0_0_3"/>
<dbReference type="GO" id="GO:0009103">
    <property type="term" value="P:lipopolysaccharide biosynthetic process"/>
    <property type="evidence" value="ECO:0007669"/>
    <property type="project" value="TreeGrafter"/>
</dbReference>